<sequence length="110" mass="11769">MSALMIAHSSQLEDSGALGVTLPDGRAAFVVRVHGRSSAFENRCPHQGIGLEDKPDTFLEDGNELIQCRMHGALFLPESGECVFGPCLGRSLTPVPVSVDSEGNVYLARE</sequence>
<evidence type="ECO:0000256" key="3">
    <source>
        <dbReference type="ARBA" id="ARBA00023004"/>
    </source>
</evidence>
<comment type="caution">
    <text evidence="6">The sequence shown here is derived from an EMBL/GenBank/DDBJ whole genome shotgun (WGS) entry which is preliminary data.</text>
</comment>
<dbReference type="InterPro" id="IPR017941">
    <property type="entry name" value="Rieske_2Fe-2S"/>
</dbReference>
<keyword evidence="4" id="KW-0411">Iron-sulfur</keyword>
<dbReference type="Proteomes" id="UP001595579">
    <property type="component" value="Unassembled WGS sequence"/>
</dbReference>
<protein>
    <submittedName>
        <fullName evidence="6">Rieske (2Fe-2S) protein</fullName>
    </submittedName>
</protein>
<dbReference type="PROSITE" id="PS51296">
    <property type="entry name" value="RIESKE"/>
    <property type="match status" value="1"/>
</dbReference>
<gene>
    <name evidence="6" type="ORF">ACFOEV_18360</name>
</gene>
<keyword evidence="2" id="KW-0479">Metal-binding</keyword>
<proteinExistence type="predicted"/>
<accession>A0ABV7LTJ4</accession>
<keyword evidence="7" id="KW-1185">Reference proteome</keyword>
<name>A0ABV7LTJ4_9GAMM</name>
<evidence type="ECO:0000313" key="6">
    <source>
        <dbReference type="EMBL" id="MFC3285566.1"/>
    </source>
</evidence>
<dbReference type="CDD" id="cd03467">
    <property type="entry name" value="Rieske"/>
    <property type="match status" value="1"/>
</dbReference>
<dbReference type="InterPro" id="IPR036922">
    <property type="entry name" value="Rieske_2Fe-2S_sf"/>
</dbReference>
<dbReference type="Pfam" id="PF00355">
    <property type="entry name" value="Rieske"/>
    <property type="match status" value="1"/>
</dbReference>
<evidence type="ECO:0000256" key="2">
    <source>
        <dbReference type="ARBA" id="ARBA00022723"/>
    </source>
</evidence>
<dbReference type="Gene3D" id="2.102.10.10">
    <property type="entry name" value="Rieske [2Fe-2S] iron-sulphur domain"/>
    <property type="match status" value="1"/>
</dbReference>
<dbReference type="PANTHER" id="PTHR40261:SF1">
    <property type="entry name" value="RIESKE DOMAIN-CONTAINING PROTEIN"/>
    <property type="match status" value="1"/>
</dbReference>
<dbReference type="RefSeq" id="WP_386776349.1">
    <property type="nucleotide sequence ID" value="NZ_JBHRUG010000037.1"/>
</dbReference>
<evidence type="ECO:0000313" key="7">
    <source>
        <dbReference type="Proteomes" id="UP001595579"/>
    </source>
</evidence>
<evidence type="ECO:0000256" key="1">
    <source>
        <dbReference type="ARBA" id="ARBA00022714"/>
    </source>
</evidence>
<keyword evidence="1" id="KW-0001">2Fe-2S</keyword>
<dbReference type="SUPFAM" id="SSF50022">
    <property type="entry name" value="ISP domain"/>
    <property type="match status" value="1"/>
</dbReference>
<evidence type="ECO:0000259" key="5">
    <source>
        <dbReference type="PROSITE" id="PS51296"/>
    </source>
</evidence>
<feature type="domain" description="Rieske" evidence="5">
    <location>
        <begin position="4"/>
        <end position="107"/>
    </location>
</feature>
<dbReference type="PANTHER" id="PTHR40261">
    <property type="match status" value="1"/>
</dbReference>
<evidence type="ECO:0000256" key="4">
    <source>
        <dbReference type="ARBA" id="ARBA00023014"/>
    </source>
</evidence>
<organism evidence="6 7">
    <name type="scientific">Litchfieldella rifensis</name>
    <dbReference type="NCBI Taxonomy" id="762643"/>
    <lineage>
        <taxon>Bacteria</taxon>
        <taxon>Pseudomonadati</taxon>
        <taxon>Pseudomonadota</taxon>
        <taxon>Gammaproteobacteria</taxon>
        <taxon>Oceanospirillales</taxon>
        <taxon>Halomonadaceae</taxon>
        <taxon>Litchfieldella</taxon>
    </lineage>
</organism>
<keyword evidence="3" id="KW-0408">Iron</keyword>
<dbReference type="EMBL" id="JBHRUG010000037">
    <property type="protein sequence ID" value="MFC3285566.1"/>
    <property type="molecule type" value="Genomic_DNA"/>
</dbReference>
<reference evidence="7" key="1">
    <citation type="journal article" date="2019" name="Int. J. Syst. Evol. Microbiol.">
        <title>The Global Catalogue of Microorganisms (GCM) 10K type strain sequencing project: providing services to taxonomists for standard genome sequencing and annotation.</title>
        <authorList>
            <consortium name="The Broad Institute Genomics Platform"/>
            <consortium name="The Broad Institute Genome Sequencing Center for Infectious Disease"/>
            <person name="Wu L."/>
            <person name="Ma J."/>
        </authorList>
    </citation>
    <scope>NUCLEOTIDE SEQUENCE [LARGE SCALE GENOMIC DNA]</scope>
    <source>
        <strain evidence="7">CECT 7698</strain>
    </source>
</reference>